<gene>
    <name evidence="1" type="ORF">EfsSVR2332_24320</name>
</gene>
<reference evidence="1" key="1">
    <citation type="submission" date="2022-08" db="EMBL/GenBank/DDBJ databases">
        <title>Molecular epidemiological analysis of five strains of VanD-type vancomycin-resistant Enterococcus faecalis.</title>
        <authorList>
            <person name="Mimura K."/>
            <person name="Hashimoto Y."/>
            <person name="Tomita H."/>
        </authorList>
    </citation>
    <scope>NUCLEOTIDE SEQUENCE</scope>
    <source>
        <strain evidence="1">SVR2332</strain>
    </source>
</reference>
<accession>A0AC59HRK4</accession>
<dbReference type="EMBL" id="AP026729">
    <property type="protein sequence ID" value="BDQ62354.1"/>
    <property type="molecule type" value="Genomic_DNA"/>
</dbReference>
<name>A0AC59HRK4_ENTFL</name>
<evidence type="ECO:0000313" key="1">
    <source>
        <dbReference type="EMBL" id="BDQ62354.1"/>
    </source>
</evidence>
<proteinExistence type="predicted"/>
<protein>
    <submittedName>
        <fullName evidence="1">Hydroxymethylglutaryl-CoA reductase, degradative</fullName>
    </submittedName>
</protein>
<evidence type="ECO:0000313" key="2">
    <source>
        <dbReference type="Proteomes" id="UP001317613"/>
    </source>
</evidence>
<organism evidence="1 2">
    <name type="scientific">Enterococcus faecalis</name>
    <name type="common">Streptococcus faecalis</name>
    <dbReference type="NCBI Taxonomy" id="1351"/>
    <lineage>
        <taxon>Bacteria</taxon>
        <taxon>Bacillati</taxon>
        <taxon>Bacillota</taxon>
        <taxon>Bacilli</taxon>
        <taxon>Lactobacillales</taxon>
        <taxon>Enterococcaceae</taxon>
        <taxon>Enterococcus</taxon>
    </lineage>
</organism>
<dbReference type="Proteomes" id="UP001317613">
    <property type="component" value="Chromosome"/>
</dbReference>
<sequence length="804" mass="86626">MKTVVIIDALRTPIGKYKGSLSQVSAVDLGTHVTTQLLKRHSTISEEIDQVIFGNVLQAGNGQNPARQIAINSGLSHEIPAMTVNEVCGSGMKAVILAKQLIQLGEAEVLIAGGIENMSQAPKLQRFNYETESYDAPFSSMMYDGLTDAFSGQAMGLTAENVAEKYHVTREEQDQFSVHSQLKAAQAQAEGIFADEIAPLEVSGTLVEKDEGIRPNSSVEKLGTLKTVFKEDGTVTAGNASTINDGASALIIASQEYAEANGLPYLAIIRDSVEVGIDPAYMGISPIKAIQKLLVRNQLTTEEIDLYEINEAFAATSIVVQRELALPEEKVNIYGGGISLGHAIGATGARLLTSLSYQLNQKEKKYGVASLCIGGGLGLAMLLERPQQKKKNSRFYQMSPEERLASLLNEGRISADTKKEFENTALSSQIANHMIENQISETEVPMGVGLHLTVDETDYLVPMATEEPSVIAALSNGAKIAQGFKTVSQQRLMRGQIVFYDVADPESLIDKLQVREAEIFQQAELSYPSIVKRGGGLRDLQYRAFDESFVSVDFLVDVKDAMGANIVNAMLEGVAELFREWFAEQKILFSILSNYATESVVTMKTAIPVSRLSKGSNGREIAEKIVLASRYASLDPYRAVTHNKGIMNGIEAVVLATGNDTRAVSASCHAFAVKEGRYQGLTSWTLDGEQLIGEISVPLALATVGGATKVLPKSQAAADLLAVTDAKELSRVVAAVGLAQNLAALRALVSEGIQKGHMALQARSLAMTVGATGKEVEAVAQQLKRQKTMNQDRALAILNDLRKQ</sequence>